<evidence type="ECO:0000313" key="2">
    <source>
        <dbReference type="Proteomes" id="UP000275078"/>
    </source>
</evidence>
<accession>A0A3N4HEN8</accession>
<name>A0A3N4HEN8_ASCIM</name>
<evidence type="ECO:0000313" key="1">
    <source>
        <dbReference type="EMBL" id="RPA70650.1"/>
    </source>
</evidence>
<reference evidence="1 2" key="1">
    <citation type="journal article" date="2018" name="Nat. Ecol. Evol.">
        <title>Pezizomycetes genomes reveal the molecular basis of ectomycorrhizal truffle lifestyle.</title>
        <authorList>
            <person name="Murat C."/>
            <person name="Payen T."/>
            <person name="Noel B."/>
            <person name="Kuo A."/>
            <person name="Morin E."/>
            <person name="Chen J."/>
            <person name="Kohler A."/>
            <person name="Krizsan K."/>
            <person name="Balestrini R."/>
            <person name="Da Silva C."/>
            <person name="Montanini B."/>
            <person name="Hainaut M."/>
            <person name="Levati E."/>
            <person name="Barry K.W."/>
            <person name="Belfiori B."/>
            <person name="Cichocki N."/>
            <person name="Clum A."/>
            <person name="Dockter R.B."/>
            <person name="Fauchery L."/>
            <person name="Guy J."/>
            <person name="Iotti M."/>
            <person name="Le Tacon F."/>
            <person name="Lindquist E.A."/>
            <person name="Lipzen A."/>
            <person name="Malagnac F."/>
            <person name="Mello A."/>
            <person name="Molinier V."/>
            <person name="Miyauchi S."/>
            <person name="Poulain J."/>
            <person name="Riccioni C."/>
            <person name="Rubini A."/>
            <person name="Sitrit Y."/>
            <person name="Splivallo R."/>
            <person name="Traeger S."/>
            <person name="Wang M."/>
            <person name="Zifcakova L."/>
            <person name="Wipf D."/>
            <person name="Zambonelli A."/>
            <person name="Paolocci F."/>
            <person name="Nowrousian M."/>
            <person name="Ottonello S."/>
            <person name="Baldrian P."/>
            <person name="Spatafora J.W."/>
            <person name="Henrissat B."/>
            <person name="Nagy L.G."/>
            <person name="Aury J.M."/>
            <person name="Wincker P."/>
            <person name="Grigoriev I.V."/>
            <person name="Bonfante P."/>
            <person name="Martin F.M."/>
        </authorList>
    </citation>
    <scope>NUCLEOTIDE SEQUENCE [LARGE SCALE GENOMIC DNA]</scope>
    <source>
        <strain evidence="1 2">RN42</strain>
    </source>
</reference>
<keyword evidence="2" id="KW-1185">Reference proteome</keyword>
<dbReference type="AlphaFoldDB" id="A0A3N4HEN8"/>
<organism evidence="1 2">
    <name type="scientific">Ascobolus immersus RN42</name>
    <dbReference type="NCBI Taxonomy" id="1160509"/>
    <lineage>
        <taxon>Eukaryota</taxon>
        <taxon>Fungi</taxon>
        <taxon>Dikarya</taxon>
        <taxon>Ascomycota</taxon>
        <taxon>Pezizomycotina</taxon>
        <taxon>Pezizomycetes</taxon>
        <taxon>Pezizales</taxon>
        <taxon>Ascobolaceae</taxon>
        <taxon>Ascobolus</taxon>
    </lineage>
</organism>
<feature type="non-terminal residue" evidence="1">
    <location>
        <position position="1"/>
    </location>
</feature>
<protein>
    <submittedName>
        <fullName evidence="1">Uncharacterized protein</fullName>
    </submittedName>
</protein>
<sequence>WCQEKRALQHAYDTVVLWLAERWLDATYREIRLEANLKKHHPYFFNNSEVVWWMEPREKLEHPFGDIPLSRLRTEKSNSTPQTVYINTKKSLLQSSIDGRTKCSSAFDTIITTKFDATAVQSPRSLRSTASLVRSPSVPLAQADVPEPENVAMDVADTVDSIVEDMEGVTAPDA</sequence>
<proteinExistence type="predicted"/>
<dbReference type="EMBL" id="ML120164">
    <property type="protein sequence ID" value="RPA70650.1"/>
    <property type="molecule type" value="Genomic_DNA"/>
</dbReference>
<gene>
    <name evidence="1" type="ORF">BJ508DRAFT_336957</name>
</gene>
<dbReference type="Proteomes" id="UP000275078">
    <property type="component" value="Unassembled WGS sequence"/>
</dbReference>